<comment type="caution">
    <text evidence="1">The sequence shown here is derived from an EMBL/GenBank/DDBJ whole genome shotgun (WGS) entry which is preliminary data.</text>
</comment>
<sequence>MLSIFNYKTYDDEINKLPDREHSLEFVIDLVGNIELPGRCKTSRDRLGDTG</sequence>
<organism evidence="1 2">
    <name type="scientific">Gloeocapsopsis crepidinum LEGE 06123</name>
    <dbReference type="NCBI Taxonomy" id="588587"/>
    <lineage>
        <taxon>Bacteria</taxon>
        <taxon>Bacillati</taxon>
        <taxon>Cyanobacteriota</taxon>
        <taxon>Cyanophyceae</taxon>
        <taxon>Oscillatoriophycideae</taxon>
        <taxon>Chroococcales</taxon>
        <taxon>Chroococcaceae</taxon>
        <taxon>Gloeocapsopsis</taxon>
    </lineage>
</organism>
<gene>
    <name evidence="1" type="ORF">IQ230_25265</name>
</gene>
<dbReference type="EMBL" id="JADEWN010000106">
    <property type="protein sequence ID" value="MBE9193575.1"/>
    <property type="molecule type" value="Genomic_DNA"/>
</dbReference>
<evidence type="ECO:0008006" key="3">
    <source>
        <dbReference type="Google" id="ProtNLM"/>
    </source>
</evidence>
<accession>A0ABR9UZ29</accession>
<keyword evidence="2" id="KW-1185">Reference proteome</keyword>
<name>A0ABR9UZ29_9CHRO</name>
<proteinExistence type="predicted"/>
<evidence type="ECO:0000313" key="2">
    <source>
        <dbReference type="Proteomes" id="UP000651156"/>
    </source>
</evidence>
<protein>
    <recommendedName>
        <fullName evidence="3">Transposase</fullName>
    </recommendedName>
</protein>
<dbReference type="Proteomes" id="UP000651156">
    <property type="component" value="Unassembled WGS sequence"/>
</dbReference>
<dbReference type="RefSeq" id="WP_193934951.1">
    <property type="nucleotide sequence ID" value="NZ_CAWPMZ010000007.1"/>
</dbReference>
<evidence type="ECO:0000313" key="1">
    <source>
        <dbReference type="EMBL" id="MBE9193575.1"/>
    </source>
</evidence>
<reference evidence="1 2" key="1">
    <citation type="submission" date="2020-10" db="EMBL/GenBank/DDBJ databases">
        <authorList>
            <person name="Castelo-Branco R."/>
            <person name="Eusebio N."/>
            <person name="Adriana R."/>
            <person name="Vieira A."/>
            <person name="Brugerolle De Fraissinette N."/>
            <person name="Rezende De Castro R."/>
            <person name="Schneider M.P."/>
            <person name="Vasconcelos V."/>
            <person name="Leao P.N."/>
        </authorList>
    </citation>
    <scope>NUCLEOTIDE SEQUENCE [LARGE SCALE GENOMIC DNA]</scope>
    <source>
        <strain evidence="1 2">LEGE 06123</strain>
    </source>
</reference>